<accession>A0A841TFB3</accession>
<proteinExistence type="predicted"/>
<evidence type="ECO:0000256" key="1">
    <source>
        <dbReference type="ARBA" id="ARBA00023125"/>
    </source>
</evidence>
<protein>
    <submittedName>
        <fullName evidence="3">MarR family transcriptional regulator</fullName>
    </submittedName>
</protein>
<feature type="domain" description="HTH marR-type" evidence="2">
    <location>
        <begin position="1"/>
        <end position="141"/>
    </location>
</feature>
<dbReference type="GO" id="GO:0003700">
    <property type="term" value="F:DNA-binding transcription factor activity"/>
    <property type="evidence" value="ECO:0007669"/>
    <property type="project" value="InterPro"/>
</dbReference>
<dbReference type="PROSITE" id="PS50995">
    <property type="entry name" value="HTH_MARR_2"/>
    <property type="match status" value="1"/>
</dbReference>
<evidence type="ECO:0000259" key="2">
    <source>
        <dbReference type="PROSITE" id="PS50995"/>
    </source>
</evidence>
<dbReference type="RefSeq" id="WP_185178449.1">
    <property type="nucleotide sequence ID" value="NZ_CBCSEP010000004.1"/>
</dbReference>
<dbReference type="Gene3D" id="1.10.10.10">
    <property type="entry name" value="Winged helix-like DNA-binding domain superfamily/Winged helix DNA-binding domain"/>
    <property type="match status" value="1"/>
</dbReference>
<sequence>MADREQVTRIFRSFREVNQTFHHAIWKEAEVLGLTPIQYFVLKTLHEKPRVRLSQLAESIHIGSSAASGIVDRLVKLGTIKRERLETDRRSITLMLTEKGEELLRRASDTSMDRIAPLLDLKEEDVSEMIRIHQLIVQKLLEVERG</sequence>
<dbReference type="InterPro" id="IPR000835">
    <property type="entry name" value="HTH_MarR-typ"/>
</dbReference>
<dbReference type="InterPro" id="IPR036388">
    <property type="entry name" value="WH-like_DNA-bd_sf"/>
</dbReference>
<evidence type="ECO:0000313" key="4">
    <source>
        <dbReference type="Proteomes" id="UP000574133"/>
    </source>
</evidence>
<organism evidence="3 4">
    <name type="scientific">Cohnella lubricantis</name>
    <dbReference type="NCBI Taxonomy" id="2163172"/>
    <lineage>
        <taxon>Bacteria</taxon>
        <taxon>Bacillati</taxon>
        <taxon>Bacillota</taxon>
        <taxon>Bacilli</taxon>
        <taxon>Bacillales</taxon>
        <taxon>Paenibacillaceae</taxon>
        <taxon>Cohnella</taxon>
    </lineage>
</organism>
<dbReference type="PANTHER" id="PTHR33164">
    <property type="entry name" value="TRANSCRIPTIONAL REGULATOR, MARR FAMILY"/>
    <property type="match status" value="1"/>
</dbReference>
<gene>
    <name evidence="3" type="ORF">H4Q31_07455</name>
</gene>
<evidence type="ECO:0000313" key="3">
    <source>
        <dbReference type="EMBL" id="MBB6677161.1"/>
    </source>
</evidence>
<keyword evidence="1" id="KW-0238">DNA-binding</keyword>
<comment type="caution">
    <text evidence="3">The sequence shown here is derived from an EMBL/GenBank/DDBJ whole genome shotgun (WGS) entry which is preliminary data.</text>
</comment>
<dbReference type="PANTHER" id="PTHR33164:SF43">
    <property type="entry name" value="HTH-TYPE TRANSCRIPTIONAL REPRESSOR YETL"/>
    <property type="match status" value="1"/>
</dbReference>
<dbReference type="Proteomes" id="UP000574133">
    <property type="component" value="Unassembled WGS sequence"/>
</dbReference>
<dbReference type="AlphaFoldDB" id="A0A841TFB3"/>
<dbReference type="InterPro" id="IPR039422">
    <property type="entry name" value="MarR/SlyA-like"/>
</dbReference>
<dbReference type="SMART" id="SM00347">
    <property type="entry name" value="HTH_MARR"/>
    <property type="match status" value="1"/>
</dbReference>
<dbReference type="EMBL" id="JACJVN010000028">
    <property type="protein sequence ID" value="MBB6677161.1"/>
    <property type="molecule type" value="Genomic_DNA"/>
</dbReference>
<keyword evidence="4" id="KW-1185">Reference proteome</keyword>
<dbReference type="PRINTS" id="PR00598">
    <property type="entry name" value="HTHMARR"/>
</dbReference>
<dbReference type="Pfam" id="PF01047">
    <property type="entry name" value="MarR"/>
    <property type="match status" value="1"/>
</dbReference>
<dbReference type="GO" id="GO:0003677">
    <property type="term" value="F:DNA binding"/>
    <property type="evidence" value="ECO:0007669"/>
    <property type="project" value="UniProtKB-KW"/>
</dbReference>
<name>A0A841TFB3_9BACL</name>
<reference evidence="3 4" key="1">
    <citation type="submission" date="2020-08" db="EMBL/GenBank/DDBJ databases">
        <title>Cohnella phylogeny.</title>
        <authorList>
            <person name="Dunlap C."/>
        </authorList>
    </citation>
    <scope>NUCLEOTIDE SEQUENCE [LARGE SCALE GENOMIC DNA]</scope>
    <source>
        <strain evidence="3 4">DSM 103658</strain>
    </source>
</reference>
<dbReference type="InterPro" id="IPR036390">
    <property type="entry name" value="WH_DNA-bd_sf"/>
</dbReference>
<dbReference type="SUPFAM" id="SSF46785">
    <property type="entry name" value="Winged helix' DNA-binding domain"/>
    <property type="match status" value="1"/>
</dbReference>
<dbReference type="GO" id="GO:0006950">
    <property type="term" value="P:response to stress"/>
    <property type="evidence" value="ECO:0007669"/>
    <property type="project" value="TreeGrafter"/>
</dbReference>